<dbReference type="Pfam" id="PF01381">
    <property type="entry name" value="HTH_3"/>
    <property type="match status" value="1"/>
</dbReference>
<dbReference type="OrthoDB" id="1442960at2"/>
<evidence type="ECO:0000313" key="5">
    <source>
        <dbReference type="Proteomes" id="UP000180252"/>
    </source>
</evidence>
<evidence type="ECO:0000259" key="2">
    <source>
        <dbReference type="PROSITE" id="PS50943"/>
    </source>
</evidence>
<organism evidence="3 5">
    <name type="scientific">Flavobacterium tructae</name>
    <dbReference type="NCBI Taxonomy" id="1114873"/>
    <lineage>
        <taxon>Bacteria</taxon>
        <taxon>Pseudomonadati</taxon>
        <taxon>Bacteroidota</taxon>
        <taxon>Flavobacteriia</taxon>
        <taxon>Flavobacteriales</taxon>
        <taxon>Flavobacteriaceae</taxon>
        <taxon>Flavobacterium</taxon>
    </lineage>
</organism>
<dbReference type="SUPFAM" id="SSF47413">
    <property type="entry name" value="lambda repressor-like DNA-binding domains"/>
    <property type="match status" value="1"/>
</dbReference>
<dbReference type="GO" id="GO:0003677">
    <property type="term" value="F:DNA binding"/>
    <property type="evidence" value="ECO:0007669"/>
    <property type="project" value="InterPro"/>
</dbReference>
<sequence>MSTATKPNHIGRKISRIRELKDMKQEALAQALGTNQQAVSIMENSETIDDEKLIAVAKALGVTVEAIKNFSEEAVFNYFNTFNETVSNSSFGNGTFNNECTFNPLDKVVELYERLVLAEKELVKAEKEKIEYLERVLKEK</sequence>
<keyword evidence="1" id="KW-0175">Coiled coil</keyword>
<dbReference type="RefSeq" id="WP_070906940.1">
    <property type="nucleotide sequence ID" value="NZ_MIKE01000022.1"/>
</dbReference>
<evidence type="ECO:0000313" key="6">
    <source>
        <dbReference type="Proteomes" id="UP000198319"/>
    </source>
</evidence>
<keyword evidence="6" id="KW-1185">Reference proteome</keyword>
<dbReference type="Proteomes" id="UP000198319">
    <property type="component" value="Unassembled WGS sequence"/>
</dbReference>
<accession>A0A1S1J7U7</accession>
<reference evidence="5" key="1">
    <citation type="submission" date="2016-09" db="EMBL/GenBank/DDBJ databases">
        <authorList>
            <person name="Chen S."/>
            <person name="Walker E."/>
        </authorList>
    </citation>
    <scope>NUCLEOTIDE SEQUENCE [LARGE SCALE GENOMIC DNA]</scope>
    <source>
        <strain evidence="5">MSU</strain>
    </source>
</reference>
<name>A0A1S1J7U7_9FLAO</name>
<dbReference type="PROSITE" id="PS50943">
    <property type="entry name" value="HTH_CROC1"/>
    <property type="match status" value="1"/>
</dbReference>
<dbReference type="EMBL" id="MIKE01000022">
    <property type="protein sequence ID" value="OHT45661.1"/>
    <property type="molecule type" value="Genomic_DNA"/>
</dbReference>
<dbReference type="Gene3D" id="1.10.260.40">
    <property type="entry name" value="lambda repressor-like DNA-binding domains"/>
    <property type="match status" value="1"/>
</dbReference>
<protein>
    <submittedName>
        <fullName evidence="3">Transcriptional regulator</fullName>
    </submittedName>
</protein>
<dbReference type="STRING" id="1278819.BHE19_07460"/>
<comment type="caution">
    <text evidence="3">The sequence shown here is derived from an EMBL/GenBank/DDBJ whole genome shotgun (WGS) entry which is preliminary data.</text>
</comment>
<reference evidence="4 6" key="3">
    <citation type="submission" date="2016-11" db="EMBL/GenBank/DDBJ databases">
        <title>Whole genomes of Flavobacteriaceae.</title>
        <authorList>
            <person name="Stine C."/>
            <person name="Li C."/>
            <person name="Tadesse D."/>
        </authorList>
    </citation>
    <scope>NUCLEOTIDE SEQUENCE [LARGE SCALE GENOMIC DNA]</scope>
    <source>
        <strain evidence="4 6">ATCC BAA-2541</strain>
    </source>
</reference>
<feature type="domain" description="HTH cro/C1-type" evidence="2">
    <location>
        <begin position="14"/>
        <end position="67"/>
    </location>
</feature>
<dbReference type="InterPro" id="IPR001387">
    <property type="entry name" value="Cro/C1-type_HTH"/>
</dbReference>
<evidence type="ECO:0000313" key="4">
    <source>
        <dbReference type="EMBL" id="OXB18320.1"/>
    </source>
</evidence>
<dbReference type="CDD" id="cd00093">
    <property type="entry name" value="HTH_XRE"/>
    <property type="match status" value="1"/>
</dbReference>
<dbReference type="Proteomes" id="UP000180252">
    <property type="component" value="Unassembled WGS sequence"/>
</dbReference>
<gene>
    <name evidence="4" type="ORF">B0A71_15485</name>
    <name evidence="3" type="ORF">BHE19_07460</name>
</gene>
<evidence type="ECO:0000256" key="1">
    <source>
        <dbReference type="SAM" id="Coils"/>
    </source>
</evidence>
<dbReference type="InterPro" id="IPR010982">
    <property type="entry name" value="Lambda_DNA-bd_dom_sf"/>
</dbReference>
<dbReference type="SMART" id="SM00530">
    <property type="entry name" value="HTH_XRE"/>
    <property type="match status" value="1"/>
</dbReference>
<reference evidence="3" key="2">
    <citation type="submission" date="2016-09" db="EMBL/GenBank/DDBJ databases">
        <authorList>
            <person name="Capua I."/>
            <person name="De Benedictis P."/>
            <person name="Joannis T."/>
            <person name="Lombin L.H."/>
            <person name="Cattoli G."/>
        </authorList>
    </citation>
    <scope>NUCLEOTIDE SEQUENCE [LARGE SCALE GENOMIC DNA]</scope>
    <source>
        <strain evidence="3">MSU</strain>
    </source>
</reference>
<evidence type="ECO:0000313" key="3">
    <source>
        <dbReference type="EMBL" id="OHT45661.1"/>
    </source>
</evidence>
<proteinExistence type="predicted"/>
<dbReference type="EMBL" id="MUHG01000023">
    <property type="protein sequence ID" value="OXB18320.1"/>
    <property type="molecule type" value="Genomic_DNA"/>
</dbReference>
<feature type="coiled-coil region" evidence="1">
    <location>
        <begin position="108"/>
        <end position="135"/>
    </location>
</feature>
<dbReference type="AlphaFoldDB" id="A0A1S1J7U7"/>